<evidence type="ECO:0000256" key="1">
    <source>
        <dbReference type="SAM" id="MobiDB-lite"/>
    </source>
</evidence>
<evidence type="ECO:0008006" key="4">
    <source>
        <dbReference type="Google" id="ProtNLM"/>
    </source>
</evidence>
<feature type="region of interest" description="Disordered" evidence="1">
    <location>
        <begin position="1"/>
        <end position="35"/>
    </location>
</feature>
<sequence length="472" mass="52652">MHQTDEAQPIGGRRHQAPTPSPRKGNDMTTISATYSPEDNKIRLYPSTRLDAETYQRVKAAGFKWAPKQELFVAPAWSCAREDLALELAGEIEPEEMTLAERAQMKADRLDAIADKRATQASAYSRAADELSRAFEFGQPILVGHHSERKARKTQERMHNAMDKAVKAHKAIGYWQYRAEGVERHANRKNDPKVRAGRIKTLLAELRDLQRKLNTAHKALEVWGKLTTDNLIRLGLGRGDLHSYNLYSAVESGEITPQEAREKAMAGARATIESDNLGRWISHTLNRLAYERDMLGDVPRYQGEISPTLLQMFVREHGADKPKGAKVDADLFTVECAAPLPAHIAQGCSVELSADEWRDLMQSCGYLPPASKPAKPPILNFKAGSGTISVVNPWRREAENLPQVEMTKADYVKIHTEQRGTRLSTCGNFRVRIAPNPKHEGPRYMAGWAAILITDQKQHDAPASVQDMEAAA</sequence>
<keyword evidence="3" id="KW-1185">Reference proteome</keyword>
<protein>
    <recommendedName>
        <fullName evidence="4">DUF3560 domain-containing protein</fullName>
    </recommendedName>
</protein>
<dbReference type="Pfam" id="PF12083">
    <property type="entry name" value="DUF3560"/>
    <property type="match status" value="1"/>
</dbReference>
<evidence type="ECO:0000313" key="2">
    <source>
        <dbReference type="EMBL" id="GLC62964.1"/>
    </source>
</evidence>
<organism evidence="2 3">
    <name type="scientific">Pleodorina starrii</name>
    <dbReference type="NCBI Taxonomy" id="330485"/>
    <lineage>
        <taxon>Eukaryota</taxon>
        <taxon>Viridiplantae</taxon>
        <taxon>Chlorophyta</taxon>
        <taxon>core chlorophytes</taxon>
        <taxon>Chlorophyceae</taxon>
        <taxon>CS clade</taxon>
        <taxon>Chlamydomonadales</taxon>
        <taxon>Volvocaceae</taxon>
        <taxon>Pleodorina</taxon>
    </lineage>
</organism>
<dbReference type="InterPro" id="IPR021944">
    <property type="entry name" value="DUF3560"/>
</dbReference>
<evidence type="ECO:0000313" key="3">
    <source>
        <dbReference type="Proteomes" id="UP001165080"/>
    </source>
</evidence>
<dbReference type="AlphaFoldDB" id="A0A9W6C2Y1"/>
<comment type="caution">
    <text evidence="2">The sequence shown here is derived from an EMBL/GenBank/DDBJ whole genome shotgun (WGS) entry which is preliminary data.</text>
</comment>
<dbReference type="Proteomes" id="UP001165080">
    <property type="component" value="Unassembled WGS sequence"/>
</dbReference>
<dbReference type="EMBL" id="BRXU01000079">
    <property type="protein sequence ID" value="GLC62964.1"/>
    <property type="molecule type" value="Genomic_DNA"/>
</dbReference>
<name>A0A9W6C2Y1_9CHLO</name>
<proteinExistence type="predicted"/>
<accession>A0A9W6C2Y1</accession>
<gene>
    <name evidence="2" type="primary">PLESTB004111</name>
    <name evidence="2" type="ORF">PLESTB_001965600</name>
</gene>
<reference evidence="2 3" key="1">
    <citation type="journal article" date="2023" name="Commun. Biol.">
        <title>Reorganization of the ancestral sex-determining regions during the evolution of trioecy in Pleodorina starrii.</title>
        <authorList>
            <person name="Takahashi K."/>
            <person name="Suzuki S."/>
            <person name="Kawai-Toyooka H."/>
            <person name="Yamamoto K."/>
            <person name="Hamaji T."/>
            <person name="Ootsuki R."/>
            <person name="Yamaguchi H."/>
            <person name="Kawachi M."/>
            <person name="Higashiyama T."/>
            <person name="Nozaki H."/>
        </authorList>
    </citation>
    <scope>NUCLEOTIDE SEQUENCE [LARGE SCALE GENOMIC DNA]</scope>
    <source>
        <strain evidence="2 3">NIES-4479</strain>
    </source>
</reference>